<dbReference type="InterPro" id="IPR001180">
    <property type="entry name" value="CNH_dom"/>
</dbReference>
<keyword evidence="4" id="KW-0653">Protein transport</keyword>
<dbReference type="STRING" id="905079.L1K436"/>
<dbReference type="PaxDb" id="55529-EKX55349"/>
<evidence type="ECO:0000256" key="1">
    <source>
        <dbReference type="ARBA" id="ARBA00004496"/>
    </source>
</evidence>
<dbReference type="PANTHER" id="PTHR12894">
    <property type="entry name" value="CNH DOMAIN CONTAINING"/>
    <property type="match status" value="1"/>
</dbReference>
<dbReference type="SUPFAM" id="SSF50978">
    <property type="entry name" value="WD40 repeat-like"/>
    <property type="match status" value="1"/>
</dbReference>
<evidence type="ECO:0000256" key="6">
    <source>
        <dbReference type="PROSITE-ProRule" id="PRU01006"/>
    </source>
</evidence>
<dbReference type="GO" id="GO:0034058">
    <property type="term" value="P:endosomal vesicle fusion"/>
    <property type="evidence" value="ECO:0007669"/>
    <property type="project" value="TreeGrafter"/>
</dbReference>
<dbReference type="HOGENOM" id="CLU_004190_1_1_1"/>
<accession>L1K436</accession>
<dbReference type="InterPro" id="IPR019453">
    <property type="entry name" value="VPS39/TGFA1_Znf"/>
</dbReference>
<dbReference type="InterPro" id="IPR036322">
    <property type="entry name" value="WD40_repeat_dom_sf"/>
</dbReference>
<reference evidence="9" key="3">
    <citation type="submission" date="2015-06" db="UniProtKB">
        <authorList>
            <consortium name="EnsemblProtists"/>
        </authorList>
    </citation>
    <scope>IDENTIFICATION</scope>
</reference>
<dbReference type="Pfam" id="PF10367">
    <property type="entry name" value="zf-Vps39_C"/>
    <property type="match status" value="1"/>
</dbReference>
<feature type="domain" description="CNH" evidence="7">
    <location>
        <begin position="16"/>
        <end position="275"/>
    </location>
</feature>
<name>L1K436_GUITC</name>
<feature type="repeat" description="TPR" evidence="5">
    <location>
        <begin position="327"/>
        <end position="360"/>
    </location>
</feature>
<evidence type="ECO:0000256" key="4">
    <source>
        <dbReference type="ARBA" id="ARBA00022927"/>
    </source>
</evidence>
<evidence type="ECO:0000313" key="8">
    <source>
        <dbReference type="EMBL" id="EKX55349.1"/>
    </source>
</evidence>
<feature type="repeat" description="CHCR" evidence="6">
    <location>
        <begin position="553"/>
        <end position="739"/>
    </location>
</feature>
<evidence type="ECO:0000256" key="3">
    <source>
        <dbReference type="ARBA" id="ARBA00022490"/>
    </source>
</evidence>
<organism evidence="8">
    <name type="scientific">Guillardia theta (strain CCMP2712)</name>
    <name type="common">Cryptophyte</name>
    <dbReference type="NCBI Taxonomy" id="905079"/>
    <lineage>
        <taxon>Eukaryota</taxon>
        <taxon>Cryptophyceae</taxon>
        <taxon>Pyrenomonadales</taxon>
        <taxon>Geminigeraceae</taxon>
        <taxon>Guillardia</taxon>
    </lineage>
</organism>
<dbReference type="Proteomes" id="UP000011087">
    <property type="component" value="Unassembled WGS sequence"/>
</dbReference>
<dbReference type="AlphaFoldDB" id="L1K436"/>
<sequence>MVHSAFHIEPVLKKSNYKITALDSWGKKLIVGTEEGIVVILQEQEGGHLVEFEEIEVRRVTKSSISQLKVSVELGLILILTADTVQVNDLRTLDLKAQLLKTRGTSNFSLLYDPTRSLLCCAMKNRLALFRWDGDGFVDWREIKFADAIRCHAWCGDFLCVASGRKYVIVSLSSGTEKELFDSNTASPTIFCLPNNKELLLGRDNMNVFQDSQGRPSRKYGLKWPEPPTMIGYLFPYLIAALPKSVEVQLMETQTTVQTLSLRASHMLACNASMSVFVVANNCVYRLRPVTMSRQIDALLESQQLETCLALCDLCHQTDPNVASKCNAVYRSYGLMLFARSEYDKAMGLFLRCDSLDPRNVLFLFPELSDGFDAAQDFRTCSQEVKDSLKGHKLLRSQVSLIKYLKNVRKRSLPSSSPPSDPSPALLEAIDTALLKALVRAEPENVLGFLQGLNACRLEESERLLRDYDMFHELVALFHSHQEHRRALELLAEHGQGPQEEHPLHGVFPTVEYLQSLEEDKLPILLEFSRWVLRADPEQGLEIFIKSKIGRKMPIDTVLSHLKVFDEEVMHDKSRSDGGGGELRIRFLEHIIAQGEERSQYHNELALLYLDAVQRLKHAFTSRQAAQGLAGSRCGAGKEPGALGARRKNLLDLLETSRHYDAQKLLSKLPMVDLYEERALILSKLGRHEEALSIYAHRLGDMQLAQEYCMRHYSSATEGGGGGRDVYIDLLKVFLKPPDASAPMTMQALSLMSRHFERMDPAKALDILPAETSLRSLTPFFESVVRANSEQRKSLQIAQALLKADHLKVAEECLERRARRVVISSGKRCKASQKRIGTSAFMVYPNNVVVLLGEKTDPNVCPATGRNFKEQPWD</sequence>
<dbReference type="GeneID" id="17312061"/>
<gene>
    <name evidence="8" type="primary">VPS39</name>
    <name evidence="8" type="ORF">GUITHDRAFT_99132</name>
</gene>
<reference evidence="8 10" key="1">
    <citation type="journal article" date="2012" name="Nature">
        <title>Algal genomes reveal evolutionary mosaicism and the fate of nucleomorphs.</title>
        <authorList>
            <consortium name="DOE Joint Genome Institute"/>
            <person name="Curtis B.A."/>
            <person name="Tanifuji G."/>
            <person name="Burki F."/>
            <person name="Gruber A."/>
            <person name="Irimia M."/>
            <person name="Maruyama S."/>
            <person name="Arias M.C."/>
            <person name="Ball S.G."/>
            <person name="Gile G.H."/>
            <person name="Hirakawa Y."/>
            <person name="Hopkins J.F."/>
            <person name="Kuo A."/>
            <person name="Rensing S.A."/>
            <person name="Schmutz J."/>
            <person name="Symeonidi A."/>
            <person name="Elias M."/>
            <person name="Eveleigh R.J."/>
            <person name="Herman E.K."/>
            <person name="Klute M.J."/>
            <person name="Nakayama T."/>
            <person name="Obornik M."/>
            <person name="Reyes-Prieto A."/>
            <person name="Armbrust E.V."/>
            <person name="Aves S.J."/>
            <person name="Beiko R.G."/>
            <person name="Coutinho P."/>
            <person name="Dacks J.B."/>
            <person name="Durnford D.G."/>
            <person name="Fast N.M."/>
            <person name="Green B.R."/>
            <person name="Grisdale C.J."/>
            <person name="Hempel F."/>
            <person name="Henrissat B."/>
            <person name="Hoppner M.P."/>
            <person name="Ishida K."/>
            <person name="Kim E."/>
            <person name="Koreny L."/>
            <person name="Kroth P.G."/>
            <person name="Liu Y."/>
            <person name="Malik S.B."/>
            <person name="Maier U.G."/>
            <person name="McRose D."/>
            <person name="Mock T."/>
            <person name="Neilson J.A."/>
            <person name="Onodera N.T."/>
            <person name="Poole A.M."/>
            <person name="Pritham E.J."/>
            <person name="Richards T.A."/>
            <person name="Rocap G."/>
            <person name="Roy S.W."/>
            <person name="Sarai C."/>
            <person name="Schaack S."/>
            <person name="Shirato S."/>
            <person name="Slamovits C.H."/>
            <person name="Spencer D.F."/>
            <person name="Suzuki S."/>
            <person name="Worden A.Z."/>
            <person name="Zauner S."/>
            <person name="Barry K."/>
            <person name="Bell C."/>
            <person name="Bharti A.K."/>
            <person name="Crow J.A."/>
            <person name="Grimwood J."/>
            <person name="Kramer R."/>
            <person name="Lindquist E."/>
            <person name="Lucas S."/>
            <person name="Salamov A."/>
            <person name="McFadden G.I."/>
            <person name="Lane C.E."/>
            <person name="Keeling P.J."/>
            <person name="Gray M.W."/>
            <person name="Grigoriev I.V."/>
            <person name="Archibald J.M."/>
        </authorList>
    </citation>
    <scope>NUCLEOTIDE SEQUENCE</scope>
    <source>
        <strain evidence="8 10">CCMP2712</strain>
    </source>
</reference>
<evidence type="ECO:0000256" key="5">
    <source>
        <dbReference type="PROSITE-ProRule" id="PRU00339"/>
    </source>
</evidence>
<dbReference type="PANTHER" id="PTHR12894:SF27">
    <property type="entry name" value="TRANSFORMING GROWTH FACTOR-BETA RECEPTOR-ASSOCIATED PROTEIN 1"/>
    <property type="match status" value="1"/>
</dbReference>
<dbReference type="RefSeq" id="XP_005842329.1">
    <property type="nucleotide sequence ID" value="XM_005842272.1"/>
</dbReference>
<dbReference type="GO" id="GO:0005737">
    <property type="term" value="C:cytoplasm"/>
    <property type="evidence" value="ECO:0007669"/>
    <property type="project" value="UniProtKB-SubCell"/>
</dbReference>
<protein>
    <submittedName>
        <fullName evidence="8">Vacuolar protein sorting 39</fullName>
    </submittedName>
</protein>
<reference evidence="10" key="2">
    <citation type="submission" date="2012-11" db="EMBL/GenBank/DDBJ databases">
        <authorList>
            <person name="Kuo A."/>
            <person name="Curtis B.A."/>
            <person name="Tanifuji G."/>
            <person name="Burki F."/>
            <person name="Gruber A."/>
            <person name="Irimia M."/>
            <person name="Maruyama S."/>
            <person name="Arias M.C."/>
            <person name="Ball S.G."/>
            <person name="Gile G.H."/>
            <person name="Hirakawa Y."/>
            <person name="Hopkins J.F."/>
            <person name="Rensing S.A."/>
            <person name="Schmutz J."/>
            <person name="Symeonidi A."/>
            <person name="Elias M."/>
            <person name="Eveleigh R.J."/>
            <person name="Herman E.K."/>
            <person name="Klute M.J."/>
            <person name="Nakayama T."/>
            <person name="Obornik M."/>
            <person name="Reyes-Prieto A."/>
            <person name="Armbrust E.V."/>
            <person name="Aves S.J."/>
            <person name="Beiko R.G."/>
            <person name="Coutinho P."/>
            <person name="Dacks J.B."/>
            <person name="Durnford D.G."/>
            <person name="Fast N.M."/>
            <person name="Green B.R."/>
            <person name="Grisdale C."/>
            <person name="Hempe F."/>
            <person name="Henrissat B."/>
            <person name="Hoppner M.P."/>
            <person name="Ishida K.-I."/>
            <person name="Kim E."/>
            <person name="Koreny L."/>
            <person name="Kroth P.G."/>
            <person name="Liu Y."/>
            <person name="Malik S.-B."/>
            <person name="Maier U.G."/>
            <person name="McRose D."/>
            <person name="Mock T."/>
            <person name="Neilson J.A."/>
            <person name="Onodera N.T."/>
            <person name="Poole A.M."/>
            <person name="Pritham E.J."/>
            <person name="Richards T.A."/>
            <person name="Rocap G."/>
            <person name="Roy S.W."/>
            <person name="Sarai C."/>
            <person name="Schaack S."/>
            <person name="Shirato S."/>
            <person name="Slamovits C.H."/>
            <person name="Spencer D.F."/>
            <person name="Suzuki S."/>
            <person name="Worden A.Z."/>
            <person name="Zauner S."/>
            <person name="Barry K."/>
            <person name="Bell C."/>
            <person name="Bharti A.K."/>
            <person name="Crow J.A."/>
            <person name="Grimwood J."/>
            <person name="Kramer R."/>
            <person name="Lindquist E."/>
            <person name="Lucas S."/>
            <person name="Salamov A."/>
            <person name="McFadden G.I."/>
            <person name="Lane C.E."/>
            <person name="Keeling P.J."/>
            <person name="Gray M.W."/>
            <person name="Grigoriev I.V."/>
            <person name="Archibald J.M."/>
        </authorList>
    </citation>
    <scope>NUCLEOTIDE SEQUENCE</scope>
    <source>
        <strain evidence="10">CCMP2712</strain>
    </source>
</reference>
<evidence type="ECO:0000256" key="2">
    <source>
        <dbReference type="ARBA" id="ARBA00022448"/>
    </source>
</evidence>
<dbReference type="Pfam" id="PF00780">
    <property type="entry name" value="CNH"/>
    <property type="match status" value="1"/>
</dbReference>
<dbReference type="eggNOG" id="KOG2063">
    <property type="taxonomic scope" value="Eukaryota"/>
</dbReference>
<proteinExistence type="predicted"/>
<dbReference type="KEGG" id="gtt:GUITHDRAFT_99132"/>
<dbReference type="InterPro" id="IPR032914">
    <property type="entry name" value="Vam6/VPS39/TRAP1"/>
</dbReference>
<dbReference type="InterPro" id="IPR019452">
    <property type="entry name" value="VPS39/TGF_beta_rcpt-assoc_1"/>
</dbReference>
<dbReference type="EnsemblProtists" id="EKX55349">
    <property type="protein sequence ID" value="EKX55349"/>
    <property type="gene ID" value="GUITHDRAFT_99132"/>
</dbReference>
<dbReference type="InterPro" id="IPR000547">
    <property type="entry name" value="Clathrin_H-chain/VPS_repeat"/>
</dbReference>
<dbReference type="Pfam" id="PF10366">
    <property type="entry name" value="Vps39_1"/>
    <property type="match status" value="1"/>
</dbReference>
<dbReference type="PROSITE" id="PS50219">
    <property type="entry name" value="CNH"/>
    <property type="match status" value="1"/>
</dbReference>
<keyword evidence="3" id="KW-0963">Cytoplasm</keyword>
<dbReference type="OrthoDB" id="5325112at2759"/>
<keyword evidence="5" id="KW-0802">TPR repeat</keyword>
<dbReference type="InterPro" id="IPR011990">
    <property type="entry name" value="TPR-like_helical_dom_sf"/>
</dbReference>
<dbReference type="GO" id="GO:0006914">
    <property type="term" value="P:autophagy"/>
    <property type="evidence" value="ECO:0007669"/>
    <property type="project" value="TreeGrafter"/>
</dbReference>
<evidence type="ECO:0000313" key="10">
    <source>
        <dbReference type="Proteomes" id="UP000011087"/>
    </source>
</evidence>
<evidence type="ECO:0000313" key="9">
    <source>
        <dbReference type="EnsemblProtists" id="EKX55349"/>
    </source>
</evidence>
<keyword evidence="10" id="KW-1185">Reference proteome</keyword>
<dbReference type="EMBL" id="JH992965">
    <property type="protein sequence ID" value="EKX55349.1"/>
    <property type="molecule type" value="Genomic_DNA"/>
</dbReference>
<comment type="subcellular location">
    <subcellularLocation>
        <location evidence="1">Cytoplasm</location>
    </subcellularLocation>
</comment>
<dbReference type="InterPro" id="IPR019734">
    <property type="entry name" value="TPR_rpt"/>
</dbReference>
<keyword evidence="2" id="KW-0813">Transport</keyword>
<dbReference type="PROSITE" id="PS50236">
    <property type="entry name" value="CHCR"/>
    <property type="match status" value="1"/>
</dbReference>
<dbReference type="SUPFAM" id="SSF48452">
    <property type="entry name" value="TPR-like"/>
    <property type="match status" value="1"/>
</dbReference>
<dbReference type="GO" id="GO:0006886">
    <property type="term" value="P:intracellular protein transport"/>
    <property type="evidence" value="ECO:0007669"/>
    <property type="project" value="UniProtKB-UniRule"/>
</dbReference>
<dbReference type="GO" id="GO:0016020">
    <property type="term" value="C:membrane"/>
    <property type="evidence" value="ECO:0007669"/>
    <property type="project" value="TreeGrafter"/>
</dbReference>
<dbReference type="OMA" id="EEYCNQV"/>
<evidence type="ECO:0000259" key="7">
    <source>
        <dbReference type="PROSITE" id="PS50219"/>
    </source>
</evidence>
<dbReference type="PROSITE" id="PS50005">
    <property type="entry name" value="TPR"/>
    <property type="match status" value="1"/>
</dbReference>